<evidence type="ECO:0000313" key="4">
    <source>
        <dbReference type="Proteomes" id="UP000005408"/>
    </source>
</evidence>
<evidence type="ECO:0000256" key="1">
    <source>
        <dbReference type="SAM" id="MobiDB-lite"/>
    </source>
</evidence>
<evidence type="ECO:0000256" key="2">
    <source>
        <dbReference type="SAM" id="SignalP"/>
    </source>
</evidence>
<keyword evidence="4" id="KW-1185">Reference proteome</keyword>
<dbReference type="Proteomes" id="UP000005408">
    <property type="component" value="Unassembled WGS sequence"/>
</dbReference>
<organism evidence="3 4">
    <name type="scientific">Magallana gigas</name>
    <name type="common">Pacific oyster</name>
    <name type="synonym">Crassostrea gigas</name>
    <dbReference type="NCBI Taxonomy" id="29159"/>
    <lineage>
        <taxon>Eukaryota</taxon>
        <taxon>Metazoa</taxon>
        <taxon>Spiralia</taxon>
        <taxon>Lophotrochozoa</taxon>
        <taxon>Mollusca</taxon>
        <taxon>Bivalvia</taxon>
        <taxon>Autobranchia</taxon>
        <taxon>Pteriomorphia</taxon>
        <taxon>Ostreida</taxon>
        <taxon>Ostreoidea</taxon>
        <taxon>Ostreidae</taxon>
        <taxon>Magallana</taxon>
    </lineage>
</organism>
<accession>A0A8W8M2B3</accession>
<dbReference type="Gene3D" id="2.10.25.10">
    <property type="entry name" value="Laminin"/>
    <property type="match status" value="1"/>
</dbReference>
<reference evidence="3" key="1">
    <citation type="submission" date="2022-08" db="UniProtKB">
        <authorList>
            <consortium name="EnsemblMetazoa"/>
        </authorList>
    </citation>
    <scope>IDENTIFICATION</scope>
    <source>
        <strain evidence="3">05x7-T-G4-1.051#20</strain>
    </source>
</reference>
<protein>
    <submittedName>
        <fullName evidence="3">Uncharacterized protein</fullName>
    </submittedName>
</protein>
<sequence length="257" mass="28844">MDKKLIFYLSVVLLFGQSYASDGNFCYTRVTKYAAQRYCSSYSWWNWWCWSHSYRTASNGYSMKKMCCPGYQGSDCATPICNPACTQGYSCASPNVCKPDFIPVTPKPPVQDWTQQQKMDRKVLFICLCVTVFSSLISISHGGFCSRIQHHYSYQRYCAYRSWWRGCVRYGYLPISVYDVVMGCCTGFEGSDCTTPICMTPCEPGYMCTSPDDCTVDPTLIGTTNAPINTNTAVNETTSATVEPSNSPSTEPNEIIN</sequence>
<proteinExistence type="predicted"/>
<evidence type="ECO:0000313" key="3">
    <source>
        <dbReference type="EnsemblMetazoa" id="G3126.11:cds"/>
    </source>
</evidence>
<keyword evidence="2" id="KW-0732">Signal</keyword>
<name>A0A8W8M2B3_MAGGI</name>
<dbReference type="EnsemblMetazoa" id="G3126.11">
    <property type="protein sequence ID" value="G3126.11:cds"/>
    <property type="gene ID" value="G3126"/>
</dbReference>
<feature type="chain" id="PRO_5036494580" evidence="2">
    <location>
        <begin position="21"/>
        <end position="257"/>
    </location>
</feature>
<feature type="signal peptide" evidence="2">
    <location>
        <begin position="1"/>
        <end position="20"/>
    </location>
</feature>
<feature type="region of interest" description="Disordered" evidence="1">
    <location>
        <begin position="236"/>
        <end position="257"/>
    </location>
</feature>
<dbReference type="AlphaFoldDB" id="A0A8W8M2B3"/>